<dbReference type="RefSeq" id="XP_016252999.1">
    <property type="nucleotide sequence ID" value="XM_016391097.1"/>
</dbReference>
<dbReference type="STRING" id="569365.A0A0D2CNE1"/>
<keyword evidence="2" id="KW-0539">Nucleus</keyword>
<evidence type="ECO:0000256" key="2">
    <source>
        <dbReference type="ARBA" id="ARBA00023242"/>
    </source>
</evidence>
<evidence type="ECO:0000313" key="5">
    <source>
        <dbReference type="Proteomes" id="UP000054466"/>
    </source>
</evidence>
<sequence length="481" mass="54677">MHGKLAGKTAMVEQKTMRTARGVQPESQVQRTSTASDERNLSSRVPPISAAPSHPVADIINDSPSTPNWSPTQFEQAALVVFDLESEPTELDSDGLDEITDQQFDNLPLGNNYAVPLNPLDPYNIPQELKSILNYHLLEVAPKLVVDDAAARNPYSQFILQLAVEKPPLLYACAALAASHRHVRLSNESCKVDCLRFRGKAMRRLQEQLWSEQCAKDDGILTTILMLTLTDMSRGDPSNFDAHFNASKRLINLRGAKLTRDAFVEQYIAWLDIMCAANNKREALFTSEDIAHFTGPSGEWSHDVFPCPPDQFTIVSEVVRLYKSQPDPRNPAPEVIAKIEERKRQLLCLPMHTERGIGWFHLTEAFRHAIALYMIRLFHIEADPDEMVWLTQSVFYHSKLTPPFTGWTNHLLWPLFHAGLELRDERQKQWLRERSEVMQRSGGFRNVDTSMKILEQVWSSGCRPDHTDFLSPDSFNTMVFV</sequence>
<evidence type="ECO:0000313" key="4">
    <source>
        <dbReference type="EMBL" id="KIW32783.1"/>
    </source>
</evidence>
<keyword evidence="5" id="KW-1185">Reference proteome</keyword>
<feature type="region of interest" description="Disordered" evidence="3">
    <location>
        <begin position="1"/>
        <end position="70"/>
    </location>
</feature>
<dbReference type="Pfam" id="PF11951">
    <property type="entry name" value="Fungal_trans_2"/>
    <property type="match status" value="1"/>
</dbReference>
<reference evidence="4 5" key="1">
    <citation type="submission" date="2015-01" db="EMBL/GenBank/DDBJ databases">
        <title>The Genome Sequence of Cladophialophora immunda CBS83496.</title>
        <authorList>
            <consortium name="The Broad Institute Genomics Platform"/>
            <person name="Cuomo C."/>
            <person name="de Hoog S."/>
            <person name="Gorbushina A."/>
            <person name="Stielow B."/>
            <person name="Teixiera M."/>
            <person name="Abouelleil A."/>
            <person name="Chapman S.B."/>
            <person name="Priest M."/>
            <person name="Young S.K."/>
            <person name="Wortman J."/>
            <person name="Nusbaum C."/>
            <person name="Birren B."/>
        </authorList>
    </citation>
    <scope>NUCLEOTIDE SEQUENCE [LARGE SCALE GENOMIC DNA]</scope>
    <source>
        <strain evidence="4 5">CBS 83496</strain>
    </source>
</reference>
<dbReference type="OrthoDB" id="2015447at2759"/>
<dbReference type="GeneID" id="27343499"/>
<evidence type="ECO:0000256" key="3">
    <source>
        <dbReference type="SAM" id="MobiDB-lite"/>
    </source>
</evidence>
<comment type="subcellular location">
    <subcellularLocation>
        <location evidence="1">Nucleus</location>
    </subcellularLocation>
</comment>
<dbReference type="PANTHER" id="PTHR37534:SF46">
    <property type="entry name" value="ZN(II)2CYS6 TRANSCRIPTION FACTOR (EUROFUNG)"/>
    <property type="match status" value="1"/>
</dbReference>
<dbReference type="GO" id="GO:0005634">
    <property type="term" value="C:nucleus"/>
    <property type="evidence" value="ECO:0007669"/>
    <property type="project" value="UniProtKB-SubCell"/>
</dbReference>
<protein>
    <recommendedName>
        <fullName evidence="6">Transcription factor domain-containing protein</fullName>
    </recommendedName>
</protein>
<proteinExistence type="predicted"/>
<dbReference type="Proteomes" id="UP000054466">
    <property type="component" value="Unassembled WGS sequence"/>
</dbReference>
<accession>A0A0D2CNE1</accession>
<dbReference type="VEuPathDB" id="FungiDB:PV07_04305"/>
<gene>
    <name evidence="4" type="ORF">PV07_04305</name>
</gene>
<name>A0A0D2CNE1_9EURO</name>
<evidence type="ECO:0008006" key="6">
    <source>
        <dbReference type="Google" id="ProtNLM"/>
    </source>
</evidence>
<dbReference type="PANTHER" id="PTHR37534">
    <property type="entry name" value="TRANSCRIPTIONAL ACTIVATOR PROTEIN UGA3"/>
    <property type="match status" value="1"/>
</dbReference>
<feature type="compositionally biased region" description="Polar residues" evidence="3">
    <location>
        <begin position="25"/>
        <end position="35"/>
    </location>
</feature>
<organism evidence="4 5">
    <name type="scientific">Cladophialophora immunda</name>
    <dbReference type="NCBI Taxonomy" id="569365"/>
    <lineage>
        <taxon>Eukaryota</taxon>
        <taxon>Fungi</taxon>
        <taxon>Dikarya</taxon>
        <taxon>Ascomycota</taxon>
        <taxon>Pezizomycotina</taxon>
        <taxon>Eurotiomycetes</taxon>
        <taxon>Chaetothyriomycetidae</taxon>
        <taxon>Chaetothyriales</taxon>
        <taxon>Herpotrichiellaceae</taxon>
        <taxon>Cladophialophora</taxon>
    </lineage>
</organism>
<dbReference type="HOGENOM" id="CLU_044489_0_0_1"/>
<dbReference type="InterPro" id="IPR021858">
    <property type="entry name" value="Fun_TF"/>
</dbReference>
<dbReference type="AlphaFoldDB" id="A0A0D2CNE1"/>
<evidence type="ECO:0000256" key="1">
    <source>
        <dbReference type="ARBA" id="ARBA00004123"/>
    </source>
</evidence>
<dbReference type="EMBL" id="KN847041">
    <property type="protein sequence ID" value="KIW32783.1"/>
    <property type="molecule type" value="Genomic_DNA"/>
</dbReference>